<dbReference type="Pfam" id="PF01796">
    <property type="entry name" value="OB_ChsH2_C"/>
    <property type="match status" value="1"/>
</dbReference>
<dbReference type="KEGG" id="ttk:TST_1577"/>
<dbReference type="InterPro" id="IPR052513">
    <property type="entry name" value="Thioester_dehydratase-like"/>
</dbReference>
<accession>A0A0S3QVM4</accession>
<gene>
    <name evidence="3" type="ORF">TST_1577</name>
</gene>
<evidence type="ECO:0000313" key="3">
    <source>
        <dbReference type="EMBL" id="BAT72363.1"/>
    </source>
</evidence>
<evidence type="ECO:0000259" key="2">
    <source>
        <dbReference type="Pfam" id="PF12172"/>
    </source>
</evidence>
<sequence length="135" mass="15277">MLTPRVYKEIPQRYRLEANKCKNCGKVNFPPRLVCPNCGSEDFEAYTLPTKGKIATYTVVRTPPVDFKIQKPIVLAIVELEDGTRLMCQVTDLPPNVSNFDELIKIGAPVELVFRKIFSEGEAGIHVYGYKCRLL</sequence>
<dbReference type="InterPro" id="IPR022002">
    <property type="entry name" value="ChsH2_Znr"/>
</dbReference>
<organism evidence="3 4">
    <name type="scientific">Thermosulfidibacter takaii (strain DSM 17441 / JCM 13301 / NBRC 103674 / ABI70S6)</name>
    <dbReference type="NCBI Taxonomy" id="1298851"/>
    <lineage>
        <taxon>Bacteria</taxon>
        <taxon>Pseudomonadati</taxon>
        <taxon>Thermosulfidibacterota</taxon>
        <taxon>Thermosulfidibacteria</taxon>
        <taxon>Thermosulfidibacterales</taxon>
        <taxon>Thermosulfidibacteraceae</taxon>
    </lineage>
</organism>
<dbReference type="RefSeq" id="WP_068550470.1">
    <property type="nucleotide sequence ID" value="NZ_AP013035.1"/>
</dbReference>
<evidence type="ECO:0008006" key="5">
    <source>
        <dbReference type="Google" id="ProtNLM"/>
    </source>
</evidence>
<reference evidence="4" key="1">
    <citation type="journal article" date="2018" name="Science">
        <title>A primordial and reversible TCA cycle in a facultatively chemolithoautotrophic thermophile.</title>
        <authorList>
            <person name="Nunoura T."/>
            <person name="Chikaraishi Y."/>
            <person name="Izaki R."/>
            <person name="Suwa T."/>
            <person name="Sato T."/>
            <person name="Harada T."/>
            <person name="Mori K."/>
            <person name="Kato Y."/>
            <person name="Miyazaki M."/>
            <person name="Shimamura S."/>
            <person name="Yanagawa K."/>
            <person name="Shuto A."/>
            <person name="Ohkouchi N."/>
            <person name="Fujita N."/>
            <person name="Takaki Y."/>
            <person name="Atomi H."/>
            <person name="Takai K."/>
        </authorList>
    </citation>
    <scope>NUCLEOTIDE SEQUENCE [LARGE SCALE GENOMIC DNA]</scope>
    <source>
        <strain evidence="4">DSM 17441 / JCM 13301 / NBRC 103674 / ABI70S6</strain>
    </source>
</reference>
<dbReference type="InterPro" id="IPR012340">
    <property type="entry name" value="NA-bd_OB-fold"/>
</dbReference>
<dbReference type="InterPro" id="IPR002878">
    <property type="entry name" value="ChsH2_C"/>
</dbReference>
<protein>
    <recommendedName>
        <fullName evidence="5">Transcriptional regulator</fullName>
    </recommendedName>
</protein>
<dbReference type="STRING" id="1298851.TST_1577"/>
<dbReference type="Proteomes" id="UP000063234">
    <property type="component" value="Chromosome"/>
</dbReference>
<dbReference type="OrthoDB" id="7595207at2"/>
<proteinExistence type="predicted"/>
<dbReference type="PANTHER" id="PTHR34075">
    <property type="entry name" value="BLR3430 PROTEIN"/>
    <property type="match status" value="1"/>
</dbReference>
<dbReference type="PANTHER" id="PTHR34075:SF5">
    <property type="entry name" value="BLR3430 PROTEIN"/>
    <property type="match status" value="1"/>
</dbReference>
<dbReference type="EMBL" id="AP013035">
    <property type="protein sequence ID" value="BAT72363.1"/>
    <property type="molecule type" value="Genomic_DNA"/>
</dbReference>
<dbReference type="Gene3D" id="6.10.30.10">
    <property type="match status" value="1"/>
</dbReference>
<feature type="domain" description="ChsH2 C-terminal OB-fold" evidence="1">
    <location>
        <begin position="47"/>
        <end position="115"/>
    </location>
</feature>
<evidence type="ECO:0000259" key="1">
    <source>
        <dbReference type="Pfam" id="PF01796"/>
    </source>
</evidence>
<dbReference type="AlphaFoldDB" id="A0A0S3QVM4"/>
<keyword evidence="4" id="KW-1185">Reference proteome</keyword>
<name>A0A0S3QVM4_THET7</name>
<evidence type="ECO:0000313" key="4">
    <source>
        <dbReference type="Proteomes" id="UP000063234"/>
    </source>
</evidence>
<dbReference type="SUPFAM" id="SSF50249">
    <property type="entry name" value="Nucleic acid-binding proteins"/>
    <property type="match status" value="1"/>
</dbReference>
<dbReference type="Pfam" id="PF12172">
    <property type="entry name" value="zf-ChsH2"/>
    <property type="match status" value="1"/>
</dbReference>
<feature type="domain" description="ChsH2 rubredoxin-like zinc ribbon" evidence="2">
    <location>
        <begin position="9"/>
        <end position="44"/>
    </location>
</feature>